<keyword evidence="1" id="KW-1133">Transmembrane helix</keyword>
<gene>
    <name evidence="2" type="ORF">DSCW_12790</name>
</gene>
<evidence type="ECO:0000313" key="2">
    <source>
        <dbReference type="EMBL" id="BBO73862.1"/>
    </source>
</evidence>
<dbReference type="EMBL" id="AP021875">
    <property type="protein sequence ID" value="BBO73862.1"/>
    <property type="molecule type" value="Genomic_DNA"/>
</dbReference>
<evidence type="ECO:0000256" key="1">
    <source>
        <dbReference type="SAM" id="Phobius"/>
    </source>
</evidence>
<dbReference type="AlphaFoldDB" id="A0A5K7YVU1"/>
<name>A0A5K7YVU1_9BACT</name>
<dbReference type="KEGG" id="dwd:DSCW_12790"/>
<keyword evidence="1" id="KW-0472">Membrane</keyword>
<sequence>MRRTVEVFFLMRKKPAAKKKEKYIAQKKVFILTINFTLNVIVRQGTILLNLSILPKMSI</sequence>
<protein>
    <submittedName>
        <fullName evidence="2">Uncharacterized protein</fullName>
    </submittedName>
</protein>
<keyword evidence="3" id="KW-1185">Reference proteome</keyword>
<feature type="transmembrane region" description="Helical" evidence="1">
    <location>
        <begin position="29"/>
        <end position="53"/>
    </location>
</feature>
<accession>A0A5K7YVU1</accession>
<keyword evidence="1" id="KW-0812">Transmembrane</keyword>
<dbReference type="Proteomes" id="UP000427769">
    <property type="component" value="Chromosome"/>
</dbReference>
<proteinExistence type="predicted"/>
<evidence type="ECO:0000313" key="3">
    <source>
        <dbReference type="Proteomes" id="UP000427769"/>
    </source>
</evidence>
<organism evidence="2 3">
    <name type="scientific">Desulfosarcina widdelii</name>
    <dbReference type="NCBI Taxonomy" id="947919"/>
    <lineage>
        <taxon>Bacteria</taxon>
        <taxon>Pseudomonadati</taxon>
        <taxon>Thermodesulfobacteriota</taxon>
        <taxon>Desulfobacteria</taxon>
        <taxon>Desulfobacterales</taxon>
        <taxon>Desulfosarcinaceae</taxon>
        <taxon>Desulfosarcina</taxon>
    </lineage>
</organism>
<reference evidence="2 3" key="1">
    <citation type="submission" date="2019-11" db="EMBL/GenBank/DDBJ databases">
        <title>Comparative genomics of hydrocarbon-degrading Desulfosarcina strains.</title>
        <authorList>
            <person name="Watanabe M."/>
            <person name="Kojima H."/>
            <person name="Fukui M."/>
        </authorList>
    </citation>
    <scope>NUCLEOTIDE SEQUENCE [LARGE SCALE GENOMIC DNA]</scope>
    <source>
        <strain evidence="2 3">PP31</strain>
    </source>
</reference>